<dbReference type="AlphaFoldDB" id="A0A6J6CGA1"/>
<evidence type="ECO:0000256" key="1">
    <source>
        <dbReference type="ARBA" id="ARBA00023125"/>
    </source>
</evidence>
<proteinExistence type="predicted"/>
<dbReference type="PROSITE" id="PS50977">
    <property type="entry name" value="HTH_TETR_2"/>
    <property type="match status" value="1"/>
</dbReference>
<feature type="domain" description="HTH tetR-type" evidence="2">
    <location>
        <begin position="6"/>
        <end position="66"/>
    </location>
</feature>
<dbReference type="EMBL" id="CAEZWE010000001">
    <property type="protein sequence ID" value="CAB4640728.1"/>
    <property type="molecule type" value="Genomic_DNA"/>
</dbReference>
<dbReference type="SUPFAM" id="SSF46689">
    <property type="entry name" value="Homeodomain-like"/>
    <property type="match status" value="1"/>
</dbReference>
<accession>A0A6J6CGA1</accession>
<dbReference type="EMBL" id="CAEZTC010000007">
    <property type="protein sequence ID" value="CAB4550195.1"/>
    <property type="molecule type" value="Genomic_DNA"/>
</dbReference>
<reference evidence="3" key="1">
    <citation type="submission" date="2020-05" db="EMBL/GenBank/DDBJ databases">
        <authorList>
            <person name="Chiriac C."/>
            <person name="Salcher M."/>
            <person name="Ghai R."/>
            <person name="Kavagutti S V."/>
        </authorList>
    </citation>
    <scope>NUCLEOTIDE SEQUENCE</scope>
</reference>
<dbReference type="InterPro" id="IPR036271">
    <property type="entry name" value="Tet_transcr_reg_TetR-rel_C_sf"/>
</dbReference>
<organism evidence="3">
    <name type="scientific">freshwater metagenome</name>
    <dbReference type="NCBI Taxonomy" id="449393"/>
    <lineage>
        <taxon>unclassified sequences</taxon>
        <taxon>metagenomes</taxon>
        <taxon>ecological metagenomes</taxon>
    </lineage>
</organism>
<evidence type="ECO:0000313" key="3">
    <source>
        <dbReference type="EMBL" id="CAB4550195.1"/>
    </source>
</evidence>
<dbReference type="Gene3D" id="1.10.357.10">
    <property type="entry name" value="Tetracycline Repressor, domain 2"/>
    <property type="match status" value="1"/>
</dbReference>
<dbReference type="InterPro" id="IPR009057">
    <property type="entry name" value="Homeodomain-like_sf"/>
</dbReference>
<gene>
    <name evidence="3" type="ORF">UFOPK1572_00110</name>
    <name evidence="4" type="ORF">UFOPK2169_00046</name>
</gene>
<sequence>MARPRTLSREDFTKAALKVVDADGLEALTFRRLGVELNVSYTAAYTYFESHADLVDALVGDLTTEILKGIDFSVGTPREKLMVMAVSVRRKLSEHPRLIPAFLVSNSEVRGYPGATVAILAIMEEAGLRGRDLSLGYRALESYILGATAFDFGAAPDHLKIRKVSYSRVDHPEFRELARSVRSVEEHNEEAYARGLSMLLDGMGI</sequence>
<dbReference type="GO" id="GO:0003677">
    <property type="term" value="F:DNA binding"/>
    <property type="evidence" value="ECO:0007669"/>
    <property type="project" value="UniProtKB-KW"/>
</dbReference>
<keyword evidence="1" id="KW-0238">DNA-binding</keyword>
<evidence type="ECO:0000313" key="4">
    <source>
        <dbReference type="EMBL" id="CAB4640728.1"/>
    </source>
</evidence>
<evidence type="ECO:0000259" key="2">
    <source>
        <dbReference type="PROSITE" id="PS50977"/>
    </source>
</evidence>
<dbReference type="SUPFAM" id="SSF48498">
    <property type="entry name" value="Tetracyclin repressor-like, C-terminal domain"/>
    <property type="match status" value="1"/>
</dbReference>
<dbReference type="Pfam" id="PF00440">
    <property type="entry name" value="TetR_N"/>
    <property type="match status" value="1"/>
</dbReference>
<protein>
    <submittedName>
        <fullName evidence="3">Unannotated protein</fullName>
    </submittedName>
</protein>
<dbReference type="InterPro" id="IPR001647">
    <property type="entry name" value="HTH_TetR"/>
</dbReference>
<name>A0A6J6CGA1_9ZZZZ</name>